<evidence type="ECO:0000256" key="3">
    <source>
        <dbReference type="ARBA" id="ARBA00023136"/>
    </source>
</evidence>
<proteinExistence type="predicted"/>
<evidence type="ECO:0000256" key="2">
    <source>
        <dbReference type="ARBA" id="ARBA00022989"/>
    </source>
</evidence>
<feature type="domain" description="Major facilitator superfamily (MFS) profile" evidence="6">
    <location>
        <begin position="31"/>
        <end position="425"/>
    </location>
</feature>
<evidence type="ECO:0000256" key="1">
    <source>
        <dbReference type="ARBA" id="ARBA00022692"/>
    </source>
</evidence>
<feature type="transmembrane region" description="Helical" evidence="5">
    <location>
        <begin position="82"/>
        <end position="102"/>
    </location>
</feature>
<feature type="transmembrane region" description="Helical" evidence="5">
    <location>
        <begin position="402"/>
        <end position="420"/>
    </location>
</feature>
<feature type="transmembrane region" description="Helical" evidence="5">
    <location>
        <begin position="134"/>
        <end position="157"/>
    </location>
</feature>
<dbReference type="InterPro" id="IPR020846">
    <property type="entry name" value="MFS_dom"/>
</dbReference>
<dbReference type="PANTHER" id="PTHR23531:SF1">
    <property type="entry name" value="QUINOLENE RESISTANCE PROTEIN NORA"/>
    <property type="match status" value="1"/>
</dbReference>
<feature type="transmembrane region" description="Helical" evidence="5">
    <location>
        <begin position="312"/>
        <end position="330"/>
    </location>
</feature>
<dbReference type="PROSITE" id="PS50850">
    <property type="entry name" value="MFS"/>
    <property type="match status" value="1"/>
</dbReference>
<comment type="caution">
    <text evidence="7">The sequence shown here is derived from an EMBL/GenBank/DDBJ whole genome shotgun (WGS) entry which is preliminary data.</text>
</comment>
<organism evidence="7 8">
    <name type="scientific">Paraburkholderia metrosideri</name>
    <dbReference type="NCBI Taxonomy" id="580937"/>
    <lineage>
        <taxon>Bacteria</taxon>
        <taxon>Pseudomonadati</taxon>
        <taxon>Pseudomonadota</taxon>
        <taxon>Betaproteobacteria</taxon>
        <taxon>Burkholderiales</taxon>
        <taxon>Burkholderiaceae</taxon>
        <taxon>Paraburkholderia</taxon>
    </lineage>
</organism>
<evidence type="ECO:0000256" key="5">
    <source>
        <dbReference type="SAM" id="Phobius"/>
    </source>
</evidence>
<sequence length="432" mass="45527">MARPPEADAPLEHSGGGSGHNISPLDHRRSAIFIRPSGLTMRPFSSLFVLIGTLLAAGGYGATFFLSMHFRSLGGSDLDTGLALAAATLGTLVGVLLVGWFAQRIGAARTMALAALCIGFGVAGFALIERISPFSLFPGFLVGLGWGAFCLAAPMSLTERTSNADRGSWFMRFGTVQMAGVGGCPAVAAFAIHSLRWPLTSVLYVIGGLCAVAALLLETFGRISPRSRATPASPVQKRWLREIGAIFRTRAAYPIAMISLCACVFSGLMTFQMSLVQGTGLQAGTFFSVYAVTVVVARWLLARVVIRLHREIATKVLLVMMLLGVAAVSAVPYNAMFHPASAILLGTGYGLVYPTIQTQAVNDSAEMHQPAALTWFVVAYFIGTFGFPAIGGWVLVHMGPHALVALIAACGLAALTLAILQDRHGVKSLSKA</sequence>
<dbReference type="Gene3D" id="1.20.1250.20">
    <property type="entry name" value="MFS general substrate transporter like domains"/>
    <property type="match status" value="1"/>
</dbReference>
<feature type="transmembrane region" description="Helical" evidence="5">
    <location>
        <begin position="169"/>
        <end position="192"/>
    </location>
</feature>
<protein>
    <recommendedName>
        <fullName evidence="6">Major facilitator superfamily (MFS) profile domain-containing protein</fullName>
    </recommendedName>
</protein>
<name>A0ABN7I5G3_9BURK</name>
<keyword evidence="1 5" id="KW-0812">Transmembrane</keyword>
<reference evidence="7 8" key="1">
    <citation type="submission" date="2020-10" db="EMBL/GenBank/DDBJ databases">
        <authorList>
            <person name="Peeters C."/>
        </authorList>
    </citation>
    <scope>NUCLEOTIDE SEQUENCE [LARGE SCALE GENOMIC DNA]</scope>
    <source>
        <strain evidence="7 8">LMG 28140</strain>
    </source>
</reference>
<evidence type="ECO:0000259" key="6">
    <source>
        <dbReference type="PROSITE" id="PS50850"/>
    </source>
</evidence>
<keyword evidence="3 5" id="KW-0472">Membrane</keyword>
<evidence type="ECO:0000313" key="7">
    <source>
        <dbReference type="EMBL" id="CAD6553623.1"/>
    </source>
</evidence>
<dbReference type="EMBL" id="CAJHCP010000013">
    <property type="protein sequence ID" value="CAD6553623.1"/>
    <property type="molecule type" value="Genomic_DNA"/>
</dbReference>
<dbReference type="InterPro" id="IPR052714">
    <property type="entry name" value="MFS_Exporter"/>
</dbReference>
<keyword evidence="2 5" id="KW-1133">Transmembrane helix</keyword>
<feature type="transmembrane region" description="Helical" evidence="5">
    <location>
        <begin position="281"/>
        <end position="300"/>
    </location>
</feature>
<evidence type="ECO:0000313" key="8">
    <source>
        <dbReference type="Proteomes" id="UP000598032"/>
    </source>
</evidence>
<feature type="transmembrane region" description="Helical" evidence="5">
    <location>
        <begin position="373"/>
        <end position="396"/>
    </location>
</feature>
<accession>A0ABN7I5G3</accession>
<evidence type="ECO:0000256" key="4">
    <source>
        <dbReference type="SAM" id="MobiDB-lite"/>
    </source>
</evidence>
<dbReference type="InterPro" id="IPR011701">
    <property type="entry name" value="MFS"/>
</dbReference>
<feature type="transmembrane region" description="Helical" evidence="5">
    <location>
        <begin position="198"/>
        <end position="217"/>
    </location>
</feature>
<dbReference type="SUPFAM" id="SSF103473">
    <property type="entry name" value="MFS general substrate transporter"/>
    <property type="match status" value="1"/>
</dbReference>
<dbReference type="PANTHER" id="PTHR23531">
    <property type="entry name" value="QUINOLENE RESISTANCE PROTEIN NORA"/>
    <property type="match status" value="1"/>
</dbReference>
<feature type="region of interest" description="Disordered" evidence="4">
    <location>
        <begin position="1"/>
        <end position="23"/>
    </location>
</feature>
<feature type="transmembrane region" description="Helical" evidence="5">
    <location>
        <begin position="47"/>
        <end position="70"/>
    </location>
</feature>
<dbReference type="Proteomes" id="UP000598032">
    <property type="component" value="Unassembled WGS sequence"/>
</dbReference>
<gene>
    <name evidence="7" type="ORF">LMG28140_05341</name>
</gene>
<dbReference type="InterPro" id="IPR036259">
    <property type="entry name" value="MFS_trans_sf"/>
</dbReference>
<feature type="transmembrane region" description="Helical" evidence="5">
    <location>
        <begin position="251"/>
        <end position="275"/>
    </location>
</feature>
<keyword evidence="8" id="KW-1185">Reference proteome</keyword>
<dbReference type="Pfam" id="PF07690">
    <property type="entry name" value="MFS_1"/>
    <property type="match status" value="1"/>
</dbReference>
<feature type="transmembrane region" description="Helical" evidence="5">
    <location>
        <begin position="111"/>
        <end position="128"/>
    </location>
</feature>